<dbReference type="RefSeq" id="WP_005208367.1">
    <property type="nucleotide sequence ID" value="NZ_BAFC01000118.1"/>
</dbReference>
<protein>
    <recommendedName>
        <fullName evidence="2">DUF4395 domain-containing protein</fullName>
    </recommendedName>
</protein>
<organism evidence="3 4">
    <name type="scientific">Gordonia sputi NBRC 100414</name>
    <dbReference type="NCBI Taxonomy" id="1089453"/>
    <lineage>
        <taxon>Bacteria</taxon>
        <taxon>Bacillati</taxon>
        <taxon>Actinomycetota</taxon>
        <taxon>Actinomycetes</taxon>
        <taxon>Mycobacteriales</taxon>
        <taxon>Gordoniaceae</taxon>
        <taxon>Gordonia</taxon>
    </lineage>
</organism>
<dbReference type="Pfam" id="PF14340">
    <property type="entry name" value="DUF4395"/>
    <property type="match status" value="1"/>
</dbReference>
<feature type="transmembrane region" description="Helical" evidence="1">
    <location>
        <begin position="113"/>
        <end position="140"/>
    </location>
</feature>
<keyword evidence="1" id="KW-0812">Transmembrane</keyword>
<feature type="transmembrane region" description="Helical" evidence="1">
    <location>
        <begin position="20"/>
        <end position="50"/>
    </location>
</feature>
<evidence type="ECO:0000256" key="1">
    <source>
        <dbReference type="SAM" id="Phobius"/>
    </source>
</evidence>
<gene>
    <name evidence="3" type="ORF">GOSPT_120_00130</name>
</gene>
<dbReference type="InterPro" id="IPR025508">
    <property type="entry name" value="DUF4395"/>
</dbReference>
<proteinExistence type="predicted"/>
<keyword evidence="4" id="KW-1185">Reference proteome</keyword>
<evidence type="ECO:0000313" key="3">
    <source>
        <dbReference type="EMBL" id="GAB41135.1"/>
    </source>
</evidence>
<dbReference type="EMBL" id="BAFC01000118">
    <property type="protein sequence ID" value="GAB41135.1"/>
    <property type="molecule type" value="Genomic_DNA"/>
</dbReference>
<dbReference type="eggNOG" id="ENOG5032J0V">
    <property type="taxonomic scope" value="Bacteria"/>
</dbReference>
<comment type="caution">
    <text evidence="3">The sequence shown here is derived from an EMBL/GenBank/DDBJ whole genome shotgun (WGS) entry which is preliminary data.</text>
</comment>
<name>H5U5X7_9ACTN</name>
<sequence length="170" mass="18045">MSAPAILTFPNPVNEYAARSTAGLVVILAIVANVVNHPIVYALLALGFLLRVMAGPKLSPFGQLSVRVIAPKIWRKSKLVPGPPKRFAQAIGLAFSTTALVLSLLGYGLAAQIVVGLLIVAAVLESVFGFCLGCVIFGFLQQRGVIPEDVCEACNNIWLRNPEQAPADTH</sequence>
<keyword evidence="1" id="KW-1133">Transmembrane helix</keyword>
<reference evidence="3 4" key="1">
    <citation type="submission" date="2012-02" db="EMBL/GenBank/DDBJ databases">
        <title>Whole genome shotgun sequence of Gordonia sputi NBRC 100414.</title>
        <authorList>
            <person name="Yoshida I."/>
            <person name="Hosoyama A."/>
            <person name="Tsuchikane K."/>
            <person name="Katsumata H."/>
            <person name="Yamazaki S."/>
            <person name="Fujita N."/>
        </authorList>
    </citation>
    <scope>NUCLEOTIDE SEQUENCE [LARGE SCALE GENOMIC DNA]</scope>
    <source>
        <strain evidence="3 4">NBRC 100414</strain>
    </source>
</reference>
<dbReference type="AlphaFoldDB" id="H5U5X7"/>
<feature type="domain" description="DUF4395" evidence="2">
    <location>
        <begin position="13"/>
        <end position="141"/>
    </location>
</feature>
<keyword evidence="1" id="KW-0472">Membrane</keyword>
<dbReference type="Proteomes" id="UP000005845">
    <property type="component" value="Unassembled WGS sequence"/>
</dbReference>
<accession>H5U5X7</accession>
<evidence type="ECO:0000259" key="2">
    <source>
        <dbReference type="Pfam" id="PF14340"/>
    </source>
</evidence>
<evidence type="ECO:0000313" key="4">
    <source>
        <dbReference type="Proteomes" id="UP000005845"/>
    </source>
</evidence>
<feature type="transmembrane region" description="Helical" evidence="1">
    <location>
        <begin position="87"/>
        <end position="107"/>
    </location>
</feature>